<keyword evidence="1" id="KW-0560">Oxidoreductase</keyword>
<comment type="catalytic activity">
    <reaction evidence="1">
        <text>uridine(34) in tRNA + AH2 + O2 = 5-hydroxyuridine(34) in tRNA + A + H2O</text>
        <dbReference type="Rhea" id="RHEA:64224"/>
        <dbReference type="Rhea" id="RHEA-COMP:11727"/>
        <dbReference type="Rhea" id="RHEA-COMP:13381"/>
        <dbReference type="ChEBI" id="CHEBI:13193"/>
        <dbReference type="ChEBI" id="CHEBI:15377"/>
        <dbReference type="ChEBI" id="CHEBI:15379"/>
        <dbReference type="ChEBI" id="CHEBI:17499"/>
        <dbReference type="ChEBI" id="CHEBI:65315"/>
        <dbReference type="ChEBI" id="CHEBI:136877"/>
    </reaction>
</comment>
<evidence type="ECO:0000313" key="3">
    <source>
        <dbReference type="EMBL" id="PSB48239.1"/>
    </source>
</evidence>
<keyword evidence="1" id="KW-0819">tRNA processing</keyword>
<dbReference type="InterPro" id="IPR001763">
    <property type="entry name" value="Rhodanese-like_dom"/>
</dbReference>
<dbReference type="AlphaFoldDB" id="A0A2T1FTE6"/>
<protein>
    <recommendedName>
        <fullName evidence="1">tRNA uridine(34) hydroxylase</fullName>
        <ecNumber evidence="1">1.14.-.-</ecNumber>
    </recommendedName>
    <alternativeName>
        <fullName evidence="1">tRNA hydroxylation protein O</fullName>
    </alternativeName>
</protein>
<dbReference type="PANTHER" id="PTHR43268:SF3">
    <property type="entry name" value="RHODANESE-LIKE DOMAIN-CONTAINING PROTEIN 7-RELATED"/>
    <property type="match status" value="1"/>
</dbReference>
<dbReference type="EMBL" id="PVWO01000445">
    <property type="protein sequence ID" value="PSB48239.1"/>
    <property type="molecule type" value="Genomic_DNA"/>
</dbReference>
<dbReference type="EC" id="1.14.-.-" evidence="1"/>
<sequence length="291" mass="32710">MTQVIAAFYKFVSLENYRELRQPLLNLCQQHQIKGTILLAAEGINGTICGNRASIDAILTYLKADPHFADLEHKESIATKSPFDRLKVRLKQEIVTFGVPTVDPTNLVGTYVKPQDWNELIANPDVVVIDTRNQYEVEIGTFAGAIDPHTDSFTEFPEYVATHLDPQQHKQIAMFCTGGIRCEKATSYLLSQGFENVYHLQGGILKYLEEIPAAESQWEGECFVFDDRVAVTHGLEPGTHQLCWGCGNPISPSDLASPHYEPGICCPHCYATITPTQRASRTERWRQLQDR</sequence>
<dbReference type="CDD" id="cd01518">
    <property type="entry name" value="RHOD_YceA"/>
    <property type="match status" value="1"/>
</dbReference>
<evidence type="ECO:0000313" key="4">
    <source>
        <dbReference type="Proteomes" id="UP000238937"/>
    </source>
</evidence>
<dbReference type="NCBIfam" id="NF001136">
    <property type="entry name" value="PRK00142.1-4"/>
    <property type="match status" value="1"/>
</dbReference>
<dbReference type="Gene3D" id="3.40.250.10">
    <property type="entry name" value="Rhodanese-like domain"/>
    <property type="match status" value="1"/>
</dbReference>
<dbReference type="RefSeq" id="WP_106310824.1">
    <property type="nucleotide sequence ID" value="NZ_PVWO01000445.1"/>
</dbReference>
<dbReference type="Proteomes" id="UP000238937">
    <property type="component" value="Unassembled WGS sequence"/>
</dbReference>
<dbReference type="InterPro" id="IPR020936">
    <property type="entry name" value="TrhO"/>
</dbReference>
<dbReference type="GO" id="GO:0016705">
    <property type="term" value="F:oxidoreductase activity, acting on paired donors, with incorporation or reduction of molecular oxygen"/>
    <property type="evidence" value="ECO:0007669"/>
    <property type="project" value="UniProtKB-UniRule"/>
</dbReference>
<dbReference type="PROSITE" id="PS50206">
    <property type="entry name" value="RHODANESE_3"/>
    <property type="match status" value="1"/>
</dbReference>
<name>A0A2T1FTE6_9CYAN</name>
<comment type="caution">
    <text evidence="3">The sequence shown here is derived from an EMBL/GenBank/DDBJ whole genome shotgun (WGS) entry which is preliminary data.</text>
</comment>
<dbReference type="HAMAP" id="MF_00469">
    <property type="entry name" value="TrhO"/>
    <property type="match status" value="1"/>
</dbReference>
<dbReference type="OrthoDB" id="9778326at2"/>
<dbReference type="InterPro" id="IPR036873">
    <property type="entry name" value="Rhodanese-like_dom_sf"/>
</dbReference>
<organism evidence="3 4">
    <name type="scientific">Chamaesiphon polymorphus CCALA 037</name>
    <dbReference type="NCBI Taxonomy" id="2107692"/>
    <lineage>
        <taxon>Bacteria</taxon>
        <taxon>Bacillati</taxon>
        <taxon>Cyanobacteriota</taxon>
        <taxon>Cyanophyceae</taxon>
        <taxon>Gomontiellales</taxon>
        <taxon>Chamaesiphonaceae</taxon>
        <taxon>Chamaesiphon</taxon>
    </lineage>
</organism>
<evidence type="ECO:0000259" key="2">
    <source>
        <dbReference type="PROSITE" id="PS50206"/>
    </source>
</evidence>
<proteinExistence type="inferred from homology"/>
<dbReference type="Pfam" id="PF17773">
    <property type="entry name" value="UPF0176_N"/>
    <property type="match status" value="1"/>
</dbReference>
<feature type="domain" description="Rhodanese" evidence="2">
    <location>
        <begin position="122"/>
        <end position="216"/>
    </location>
</feature>
<evidence type="ECO:0000256" key="1">
    <source>
        <dbReference type="HAMAP-Rule" id="MF_00469"/>
    </source>
</evidence>
<reference evidence="3 4" key="1">
    <citation type="submission" date="2018-03" db="EMBL/GenBank/DDBJ databases">
        <title>The ancient ancestry and fast evolution of plastids.</title>
        <authorList>
            <person name="Moore K.R."/>
            <person name="Magnabosco C."/>
            <person name="Momper L."/>
            <person name="Gold D.A."/>
            <person name="Bosak T."/>
            <person name="Fournier G.P."/>
        </authorList>
    </citation>
    <scope>NUCLEOTIDE SEQUENCE [LARGE SCALE GENOMIC DNA]</scope>
    <source>
        <strain evidence="3 4">CCALA 037</strain>
    </source>
</reference>
<accession>A0A2T1FTE6</accession>
<dbReference type="SUPFAM" id="SSF52821">
    <property type="entry name" value="Rhodanese/Cell cycle control phosphatase"/>
    <property type="match status" value="1"/>
</dbReference>
<keyword evidence="4" id="KW-1185">Reference proteome</keyword>
<dbReference type="Gene3D" id="3.30.70.100">
    <property type="match status" value="1"/>
</dbReference>
<comment type="function">
    <text evidence="1">Catalyzes oxygen-dependent 5-hydroxyuridine (ho5U) modification at position 34 in tRNAs.</text>
</comment>
<dbReference type="PANTHER" id="PTHR43268">
    <property type="entry name" value="THIOSULFATE SULFURTRANSFERASE/RHODANESE-LIKE DOMAIN-CONTAINING PROTEIN 2"/>
    <property type="match status" value="1"/>
</dbReference>
<dbReference type="InterPro" id="IPR040503">
    <property type="entry name" value="TRHO_N"/>
</dbReference>
<dbReference type="GO" id="GO:0006400">
    <property type="term" value="P:tRNA modification"/>
    <property type="evidence" value="ECO:0007669"/>
    <property type="project" value="UniProtKB-UniRule"/>
</dbReference>
<dbReference type="SMART" id="SM00450">
    <property type="entry name" value="RHOD"/>
    <property type="match status" value="1"/>
</dbReference>
<gene>
    <name evidence="1" type="primary">trhO</name>
    <name evidence="3" type="ORF">C7B77_23960</name>
</gene>
<comment type="similarity">
    <text evidence="1">Belongs to the TrhO family.</text>
</comment>
<dbReference type="Pfam" id="PF00581">
    <property type="entry name" value="Rhodanese"/>
    <property type="match status" value="1"/>
</dbReference>